<dbReference type="PANTHER" id="PTHR37422">
    <property type="entry name" value="TEICHURONIC ACID BIOSYNTHESIS PROTEIN TUAE"/>
    <property type="match status" value="1"/>
</dbReference>
<name>M5RZL4_9BACT</name>
<dbReference type="PATRIC" id="fig|1263868.3.peg.5012"/>
<keyword evidence="1" id="KW-0472">Membrane</keyword>
<feature type="transmembrane region" description="Helical" evidence="1">
    <location>
        <begin position="204"/>
        <end position="231"/>
    </location>
</feature>
<sequence length="422" mass="46168">MIEPAHFRSIRLQDMGLLYMIFNSAHILTREPAEVYSSYLVAGTLALNSLLLERNPVRSNHVIFLLIVGGVGLLGSLAWPSQLGFIKVYLVLVCVIISSGLVIDLYNANVKRIFEVYLFGCFLFSAIGIVQVAAFRVGIAPLYNFRLYGLNKWGLSPEGPLGIRLNSIFSEPSGFAVIVAAGACWAVASLLIGPRSTSKQGRVAAFTILTAYCLTFSALLVPAFACIALLLQRQFQRQSMATLKIVAIIALLGYVATSSGVEARIRGIRELAGGSTSYSQVHGSSEVLYDHMLATVESLKNNPVIGGGLGMHEQIYDEYRSNSGLVRLNKDEFNRKDANSMFLRTVSELGLVGLMLVVFVYKKGTISSDASFDARLISNACLCVIALQLLRQGNYVYNFFPMFVLIYLEVASQCRFGRLAHG</sequence>
<feature type="transmembrane region" description="Helical" evidence="1">
    <location>
        <begin position="174"/>
        <end position="192"/>
    </location>
</feature>
<dbReference type="EMBL" id="ANOF01000150">
    <property type="protein sequence ID" value="EMI24750.1"/>
    <property type="molecule type" value="Genomic_DNA"/>
</dbReference>
<protein>
    <submittedName>
        <fullName evidence="2">Wzy</fullName>
    </submittedName>
</protein>
<reference evidence="2 3" key="1">
    <citation type="journal article" date="2013" name="Mar. Genomics">
        <title>Expression of sulfatases in Rhodopirellula baltica and the diversity of sulfatases in the genus Rhodopirellula.</title>
        <authorList>
            <person name="Wegner C.E."/>
            <person name="Richter-Heitmann T."/>
            <person name="Klindworth A."/>
            <person name="Klockow C."/>
            <person name="Richter M."/>
            <person name="Achstetter T."/>
            <person name="Glockner F.O."/>
            <person name="Harder J."/>
        </authorList>
    </citation>
    <scope>NUCLEOTIDE SEQUENCE [LARGE SCALE GENOMIC DNA]</scope>
    <source>
        <strain evidence="2 3">SH398</strain>
    </source>
</reference>
<dbReference type="InterPro" id="IPR051533">
    <property type="entry name" value="WaaL-like"/>
</dbReference>
<gene>
    <name evidence="2" type="ORF">RESH_04622</name>
</gene>
<dbReference type="STRING" id="1263868.RESH_04622"/>
<dbReference type="PANTHER" id="PTHR37422:SF13">
    <property type="entry name" value="LIPOPOLYSACCHARIDE BIOSYNTHESIS PROTEIN PA4999-RELATED"/>
    <property type="match status" value="1"/>
</dbReference>
<feature type="transmembrane region" description="Helical" evidence="1">
    <location>
        <begin position="85"/>
        <end position="106"/>
    </location>
</feature>
<feature type="transmembrane region" description="Helical" evidence="1">
    <location>
        <begin position="341"/>
        <end position="361"/>
    </location>
</feature>
<feature type="transmembrane region" description="Helical" evidence="1">
    <location>
        <begin position="395"/>
        <end position="412"/>
    </location>
</feature>
<keyword evidence="1" id="KW-1133">Transmembrane helix</keyword>
<feature type="transmembrane region" description="Helical" evidence="1">
    <location>
        <begin position="118"/>
        <end position="143"/>
    </location>
</feature>
<comment type="caution">
    <text evidence="2">The sequence shown here is derived from an EMBL/GenBank/DDBJ whole genome shotgun (WGS) entry which is preliminary data.</text>
</comment>
<dbReference type="Proteomes" id="UP000011996">
    <property type="component" value="Unassembled WGS sequence"/>
</dbReference>
<accession>M5RZL4</accession>
<organism evidence="2 3">
    <name type="scientific">Rhodopirellula europaea SH398</name>
    <dbReference type="NCBI Taxonomy" id="1263868"/>
    <lineage>
        <taxon>Bacteria</taxon>
        <taxon>Pseudomonadati</taxon>
        <taxon>Planctomycetota</taxon>
        <taxon>Planctomycetia</taxon>
        <taxon>Pirellulales</taxon>
        <taxon>Pirellulaceae</taxon>
        <taxon>Rhodopirellula</taxon>
    </lineage>
</organism>
<evidence type="ECO:0000313" key="2">
    <source>
        <dbReference type="EMBL" id="EMI24750.1"/>
    </source>
</evidence>
<evidence type="ECO:0000256" key="1">
    <source>
        <dbReference type="SAM" id="Phobius"/>
    </source>
</evidence>
<dbReference type="AlphaFoldDB" id="M5RZL4"/>
<feature type="transmembrane region" description="Helical" evidence="1">
    <location>
        <begin position="61"/>
        <end position="79"/>
    </location>
</feature>
<feature type="transmembrane region" description="Helical" evidence="1">
    <location>
        <begin position="243"/>
        <end position="261"/>
    </location>
</feature>
<evidence type="ECO:0000313" key="3">
    <source>
        <dbReference type="Proteomes" id="UP000011996"/>
    </source>
</evidence>
<proteinExistence type="predicted"/>
<keyword evidence="1" id="KW-0812">Transmembrane</keyword>